<feature type="region of interest" description="Disordered" evidence="1">
    <location>
        <begin position="70"/>
        <end position="144"/>
    </location>
</feature>
<organism evidence="2 3">
    <name type="scientific">Talaromyces rugulosus</name>
    <name type="common">Penicillium rugulosum</name>
    <dbReference type="NCBI Taxonomy" id="121627"/>
    <lineage>
        <taxon>Eukaryota</taxon>
        <taxon>Fungi</taxon>
        <taxon>Dikarya</taxon>
        <taxon>Ascomycota</taxon>
        <taxon>Pezizomycotina</taxon>
        <taxon>Eurotiomycetes</taxon>
        <taxon>Eurotiomycetidae</taxon>
        <taxon>Eurotiales</taxon>
        <taxon>Trichocomaceae</taxon>
        <taxon>Talaromyces</taxon>
        <taxon>Talaromyces sect. Islandici</taxon>
    </lineage>
</organism>
<keyword evidence="3" id="KW-1185">Reference proteome</keyword>
<sequence length="658" mass="73283">MLSLNLLESIAAFFRPASPTTPEGAPCSSPGSSSSKSCTHPPAVKQLQPKQEATEPVLCRRYVYFNARAQKSDQSSTTTSSSTTTTSIETAATTKDSRELSAPDNKTLSRGMSPAEAASTTDYDCTPELLAANPNGEQQTSIPNQDATVKISASMSWRGRLHHKSSRRFAAVKNALLHRRPPPDVPDIQEQEQRKVSDKTVGSENTVCRRPSRREDSPIAMQSRSQPDDDILQRTSTEKIKIPKSRPIPEYSFRDFSGITQGSGCSEYTPPPLCSLPSYMLHQRLFSNMGMQNRQERAFDDFNHLAEFHQFYSLIPPEHDPINMQEVVQPKPSKRKAILHKVRSMRSGFRLRATQQGPTLRRVKTFTGLSSQFYSMDSLKGKSLETLARLGGYSVLTFPGDFVPALMRLPACLVSMIDYLRLYGAKSRNVFFDPGDMTVASRIYEHFASQVLSVEKEQDIVDVTMRKSEFPCEAVGFGSEEESFLRGRFHVLPVAWAFKHVLAGIPGGILGSPRLYLTLIDLSRRMFPDEPPDLPEGHLYWSRPAMSQTRVRAIALAILALTSDMQLDLICAVFGLCSLLDYATSQLIEDYIGRDVPVEAWAAGLLTRQRIVQAFAPLLAGELFAVRKGDSNSEAFFVMSVMMVNWRAVSRQLRAFDG</sequence>
<dbReference type="Proteomes" id="UP000509510">
    <property type="component" value="Chromosome III"/>
</dbReference>
<feature type="compositionally biased region" description="Low complexity" evidence="1">
    <location>
        <begin position="75"/>
        <end position="94"/>
    </location>
</feature>
<dbReference type="OrthoDB" id="9994905at2759"/>
<feature type="region of interest" description="Disordered" evidence="1">
    <location>
        <begin position="178"/>
        <end position="234"/>
    </location>
</feature>
<accession>A0A7H8QWE8</accession>
<feature type="region of interest" description="Disordered" evidence="1">
    <location>
        <begin position="17"/>
        <end position="52"/>
    </location>
</feature>
<dbReference type="EMBL" id="CP055900">
    <property type="protein sequence ID" value="QKX58404.1"/>
    <property type="molecule type" value="Genomic_DNA"/>
</dbReference>
<evidence type="ECO:0008006" key="4">
    <source>
        <dbReference type="Google" id="ProtNLM"/>
    </source>
</evidence>
<evidence type="ECO:0000313" key="3">
    <source>
        <dbReference type="Proteomes" id="UP000509510"/>
    </source>
</evidence>
<dbReference type="RefSeq" id="XP_035344582.1">
    <property type="nucleotide sequence ID" value="XM_035488689.1"/>
</dbReference>
<name>A0A7H8QWE8_TALRU</name>
<evidence type="ECO:0000313" key="2">
    <source>
        <dbReference type="EMBL" id="QKX58404.1"/>
    </source>
</evidence>
<feature type="compositionally biased region" description="Polar residues" evidence="1">
    <location>
        <begin position="135"/>
        <end position="144"/>
    </location>
</feature>
<gene>
    <name evidence="2" type="ORF">TRUGW13939_05526</name>
</gene>
<reference evidence="3" key="1">
    <citation type="submission" date="2020-06" db="EMBL/GenBank/DDBJ databases">
        <title>A chromosome-scale genome assembly of Talaromyces rugulosus W13939.</title>
        <authorList>
            <person name="Wang B."/>
            <person name="Guo L."/>
            <person name="Ye K."/>
            <person name="Wang L."/>
        </authorList>
    </citation>
    <scope>NUCLEOTIDE SEQUENCE [LARGE SCALE GENOMIC DNA]</scope>
    <source>
        <strain evidence="3">W13939</strain>
    </source>
</reference>
<dbReference type="GeneID" id="55993023"/>
<protein>
    <recommendedName>
        <fullName evidence="4">Rho-GAP domain-containing protein</fullName>
    </recommendedName>
</protein>
<evidence type="ECO:0000256" key="1">
    <source>
        <dbReference type="SAM" id="MobiDB-lite"/>
    </source>
</evidence>
<proteinExistence type="predicted"/>
<dbReference type="KEGG" id="trg:TRUGW13939_05526"/>
<feature type="compositionally biased region" description="Low complexity" evidence="1">
    <location>
        <begin position="28"/>
        <end position="37"/>
    </location>
</feature>
<dbReference type="AlphaFoldDB" id="A0A7H8QWE8"/>